<dbReference type="InterPro" id="IPR015421">
    <property type="entry name" value="PyrdxlP-dep_Trfase_major"/>
</dbReference>
<dbReference type="InterPro" id="IPR045088">
    <property type="entry name" value="ALAT1/2-like"/>
</dbReference>
<dbReference type="SUPFAM" id="SSF53383">
    <property type="entry name" value="PLP-dependent transferases"/>
    <property type="match status" value="1"/>
</dbReference>
<dbReference type="Gene3D" id="3.90.1150.10">
    <property type="entry name" value="Aspartate Aminotransferase, domain 1"/>
    <property type="match status" value="1"/>
</dbReference>
<accession>A0ABM7X1L1</accession>
<name>A0ABM7X1L1_9BACT</name>
<dbReference type="Proteomes" id="UP001162891">
    <property type="component" value="Chromosome"/>
</dbReference>
<reference evidence="8" key="1">
    <citation type="journal article" date="2022" name="Int. J. Syst. Evol. Microbiol.">
        <title>Anaeromyxobacter oryzae sp. nov., Anaeromyxobacter diazotrophicus sp. nov. and Anaeromyxobacter paludicola sp. nov., isolated from paddy soils.</title>
        <authorList>
            <person name="Itoh H."/>
            <person name="Xu Z."/>
            <person name="Mise K."/>
            <person name="Masuda Y."/>
            <person name="Ushijima N."/>
            <person name="Hayakawa C."/>
            <person name="Shiratori Y."/>
            <person name="Senoo K."/>
        </authorList>
    </citation>
    <scope>NUCLEOTIDE SEQUENCE [LARGE SCALE GENOMIC DNA]</scope>
    <source>
        <strain evidence="8">Red232</strain>
    </source>
</reference>
<dbReference type="PANTHER" id="PTHR11751:SF29">
    <property type="entry name" value="ALANINE TRANSAMINASE"/>
    <property type="match status" value="1"/>
</dbReference>
<sequence>MIRIEDVDRAVREAEYAVRGPIVARAQELERQGRRIIYCNIGNPQSLGQKPLTWVRQVLSLVEWPELADKLPAGAVPADVIETARSVLRGSGHGVGAYTDSKGYRFVREAIAEFIHARDGIAADPEAIFLTDGASKGAQSVLRILIGGPRDGIMIPIPQYPLYSATITLYGGAQVGYHLDEAHDWKLSREALDVAFEKARSEGIRVRCIVVINPGNPTGGVLDASNVEMVLAFAREKGLSVIADEVYQTNLWQPGARFVSFASVLEQRGIRDVSLFSLHSTSKGYLGECGHRGGYLECRNVPEPVLEQITKLQSISLCANSVGQVLTYLLVHPPRPGEPSYEQWAREKGEVLEALRRKAELVERGLNRVEGITCNRVAGAMYAFPRIALPPGVTDAEWCMALLEETGICVVDGTGFGQAPGTSHFRTTILPPLDEIETVVKRIAEFHLAFARRRRG</sequence>
<keyword evidence="8" id="KW-1185">Reference proteome</keyword>
<evidence type="ECO:0000259" key="6">
    <source>
        <dbReference type="Pfam" id="PF00155"/>
    </source>
</evidence>
<feature type="domain" description="Aminotransferase class I/classII large" evidence="6">
    <location>
        <begin position="76"/>
        <end position="443"/>
    </location>
</feature>
<evidence type="ECO:0000256" key="2">
    <source>
        <dbReference type="ARBA" id="ARBA00022576"/>
    </source>
</evidence>
<organism evidence="7 8">
    <name type="scientific">Anaeromyxobacter oryzae</name>
    <dbReference type="NCBI Taxonomy" id="2918170"/>
    <lineage>
        <taxon>Bacteria</taxon>
        <taxon>Pseudomonadati</taxon>
        <taxon>Myxococcota</taxon>
        <taxon>Myxococcia</taxon>
        <taxon>Myxococcales</taxon>
        <taxon>Cystobacterineae</taxon>
        <taxon>Anaeromyxobacteraceae</taxon>
        <taxon>Anaeromyxobacter</taxon>
    </lineage>
</organism>
<dbReference type="EMBL" id="AP025591">
    <property type="protein sequence ID" value="BDG05674.1"/>
    <property type="molecule type" value="Genomic_DNA"/>
</dbReference>
<dbReference type="InterPro" id="IPR004839">
    <property type="entry name" value="Aminotransferase_I/II_large"/>
</dbReference>
<dbReference type="InterPro" id="IPR015424">
    <property type="entry name" value="PyrdxlP-dep_Trfase"/>
</dbReference>
<dbReference type="Gene3D" id="1.10.287.1970">
    <property type="match status" value="1"/>
</dbReference>
<dbReference type="InterPro" id="IPR015422">
    <property type="entry name" value="PyrdxlP-dep_Trfase_small"/>
</dbReference>
<protein>
    <submittedName>
        <fullName evidence="7">Aminotransferase AlaT</fullName>
    </submittedName>
</protein>
<evidence type="ECO:0000256" key="1">
    <source>
        <dbReference type="ARBA" id="ARBA00011738"/>
    </source>
</evidence>
<dbReference type="GO" id="GO:0008483">
    <property type="term" value="F:transaminase activity"/>
    <property type="evidence" value="ECO:0007669"/>
    <property type="project" value="UniProtKB-KW"/>
</dbReference>
<keyword evidence="3" id="KW-0808">Transferase</keyword>
<evidence type="ECO:0000256" key="3">
    <source>
        <dbReference type="ARBA" id="ARBA00022679"/>
    </source>
</evidence>
<evidence type="ECO:0000313" key="8">
    <source>
        <dbReference type="Proteomes" id="UP001162891"/>
    </source>
</evidence>
<dbReference type="RefSeq" id="WP_248354711.1">
    <property type="nucleotide sequence ID" value="NZ_AP025591.1"/>
</dbReference>
<proteinExistence type="inferred from homology"/>
<keyword evidence="2 7" id="KW-0032">Aminotransferase</keyword>
<comment type="similarity">
    <text evidence="5">Belongs to the class-I pyridoxal-phosphate-dependent aminotransferase family. Alanine aminotransferase subfamily.</text>
</comment>
<comment type="subunit">
    <text evidence="1">Homodimer.</text>
</comment>
<evidence type="ECO:0000256" key="5">
    <source>
        <dbReference type="ARBA" id="ARBA00025785"/>
    </source>
</evidence>
<keyword evidence="4" id="KW-0663">Pyridoxal phosphate</keyword>
<dbReference type="Gene3D" id="3.40.640.10">
    <property type="entry name" value="Type I PLP-dependent aspartate aminotransferase-like (Major domain)"/>
    <property type="match status" value="1"/>
</dbReference>
<evidence type="ECO:0000256" key="4">
    <source>
        <dbReference type="ARBA" id="ARBA00022898"/>
    </source>
</evidence>
<dbReference type="CDD" id="cd00609">
    <property type="entry name" value="AAT_like"/>
    <property type="match status" value="1"/>
</dbReference>
<dbReference type="Pfam" id="PF00155">
    <property type="entry name" value="Aminotran_1_2"/>
    <property type="match status" value="1"/>
</dbReference>
<gene>
    <name evidence="7" type="ORF">AMOR_46700</name>
</gene>
<evidence type="ECO:0000313" key="7">
    <source>
        <dbReference type="EMBL" id="BDG05674.1"/>
    </source>
</evidence>
<dbReference type="PANTHER" id="PTHR11751">
    <property type="entry name" value="ALANINE AMINOTRANSFERASE"/>
    <property type="match status" value="1"/>
</dbReference>